<keyword evidence="10 14" id="KW-0342">GTP-binding</keyword>
<evidence type="ECO:0000256" key="15">
    <source>
        <dbReference type="PIRSR" id="PIRSR603373-2"/>
    </source>
</evidence>
<keyword evidence="8" id="KW-0408">Iron</keyword>
<evidence type="ECO:0000313" key="19">
    <source>
        <dbReference type="Proteomes" id="UP000002613"/>
    </source>
</evidence>
<evidence type="ECO:0000256" key="2">
    <source>
        <dbReference type="ARBA" id="ARBA00022448"/>
    </source>
</evidence>
<dbReference type="STRING" id="589924.Ferp_0446"/>
<dbReference type="PaxDb" id="589924-Ferp_0446"/>
<dbReference type="eggNOG" id="arCOG00359">
    <property type="taxonomic scope" value="Archaea"/>
</dbReference>
<evidence type="ECO:0000313" key="18">
    <source>
        <dbReference type="EMBL" id="ADC64621.1"/>
    </source>
</evidence>
<dbReference type="PANTHER" id="PTHR43185">
    <property type="entry name" value="FERROUS IRON TRANSPORT PROTEIN B"/>
    <property type="match status" value="1"/>
</dbReference>
<dbReference type="EMBL" id="CP001899">
    <property type="protein sequence ID" value="ADC64621.1"/>
    <property type="molecule type" value="Genomic_DNA"/>
</dbReference>
<dbReference type="PANTHER" id="PTHR43185:SF1">
    <property type="entry name" value="FE(2+) TRANSPORTER FEOB"/>
    <property type="match status" value="1"/>
</dbReference>
<evidence type="ECO:0000256" key="14">
    <source>
        <dbReference type="PIRSR" id="PIRSR603373-1"/>
    </source>
</evidence>
<accession>D3S2Y8</accession>
<keyword evidence="15" id="KW-0479">Metal-binding</keyword>
<evidence type="ECO:0000256" key="8">
    <source>
        <dbReference type="ARBA" id="ARBA00023004"/>
    </source>
</evidence>
<evidence type="ECO:0000256" key="9">
    <source>
        <dbReference type="ARBA" id="ARBA00023065"/>
    </source>
</evidence>
<dbReference type="PROSITE" id="PS51711">
    <property type="entry name" value="G_FEOB"/>
    <property type="match status" value="1"/>
</dbReference>
<keyword evidence="9" id="KW-0406">Ion transport</keyword>
<feature type="transmembrane region" description="Helical" evidence="16">
    <location>
        <begin position="614"/>
        <end position="636"/>
    </location>
</feature>
<feature type="transmembrane region" description="Helical" evidence="16">
    <location>
        <begin position="648"/>
        <end position="671"/>
    </location>
</feature>
<sequence>MKIRVALAGNPNVGKTVIFNALTGSRQYVGNWPGVTVEKKVGKFTYKDAEVEVVDLPGSYSLSPYSIDEKIARDYILEERPDVVVNIVDASNLERNLYLTVQLLEIGANVVVALNMMDEAEARGMKVDAEKLSEILNIPVVPMVAVKGIGFDELKEVIYERAGMREERHKIVGYGKAEKYIESLEREIEKYPELKKHSRWLAIKLLEGEVDILRILSINEVNGMLEVAYADLIRKAEVLRKEFGEKLGEPETYFADKRYEFIKSVVEQVLTRKGVTWTFSDMLDRVLIHRGFGIPIFLSLMWAAFQFTFAVSAPFSDAIDTFFGWLGEVAGSSIENPALSSLLADGVIAGVGSVLVFLPPIFLLFLILSILEDSGYLARAAFVMDRVMHKAGLSGKSTIPMLLGFGCNVPAVMATRTIEDWKDRLLTILVNPLMSCSARLPIYVLFAGAFFAGMEGAVIFSMYLMGIVLAGIMAFIFRKTIFKGQPSPLILEMPPYRIPTLRSVLTKTWIRGKMFLRKAGTIIFAAVVVVWFLGTYPGGPGSDIETSYASMLGHALQPLFAPMGWDWKAAVALFFGFIAKEVVVGTYGTLYGLGEVGEESESLRAALHGTFTPLNAYAFMAFALIYIPCVATIGVIRQEAGWKWMAFAVAYELLLAYAVALAIVGIGHALWG</sequence>
<evidence type="ECO:0000256" key="7">
    <source>
        <dbReference type="ARBA" id="ARBA00022989"/>
    </source>
</evidence>
<dbReference type="GO" id="GO:0005525">
    <property type="term" value="F:GTP binding"/>
    <property type="evidence" value="ECO:0007669"/>
    <property type="project" value="UniProtKB-KW"/>
</dbReference>
<evidence type="ECO:0000256" key="10">
    <source>
        <dbReference type="ARBA" id="ARBA00023134"/>
    </source>
</evidence>
<dbReference type="AlphaFoldDB" id="D3S2Y8"/>
<keyword evidence="5 16" id="KW-0812">Transmembrane</keyword>
<dbReference type="GO" id="GO:0005886">
    <property type="term" value="C:plasma membrane"/>
    <property type="evidence" value="ECO:0007669"/>
    <property type="project" value="UniProtKB-SubCell"/>
</dbReference>
<feature type="domain" description="FeoB-type G" evidence="17">
    <location>
        <begin position="2"/>
        <end position="164"/>
    </location>
</feature>
<feature type="binding site" evidence="14">
    <location>
        <begin position="9"/>
        <end position="16"/>
    </location>
    <ligand>
        <name>GTP</name>
        <dbReference type="ChEBI" id="CHEBI:37565"/>
        <label>1</label>
    </ligand>
</feature>
<feature type="binding site" evidence="15">
    <location>
        <position position="24"/>
    </location>
    <ligand>
        <name>Mg(2+)</name>
        <dbReference type="ChEBI" id="CHEBI:18420"/>
        <label>2</label>
    </ligand>
</feature>
<evidence type="ECO:0000256" key="16">
    <source>
        <dbReference type="SAM" id="Phobius"/>
    </source>
</evidence>
<evidence type="ECO:0000256" key="12">
    <source>
        <dbReference type="ARBA" id="ARBA00031200"/>
    </source>
</evidence>
<dbReference type="InterPro" id="IPR030389">
    <property type="entry name" value="G_FEOB_dom"/>
</dbReference>
<dbReference type="InterPro" id="IPR011642">
    <property type="entry name" value="Gate_dom"/>
</dbReference>
<evidence type="ECO:0000259" key="17">
    <source>
        <dbReference type="PROSITE" id="PS51711"/>
    </source>
</evidence>
<dbReference type="Proteomes" id="UP000002613">
    <property type="component" value="Chromosome"/>
</dbReference>
<dbReference type="KEGG" id="fpl:Ferp_0446"/>
<dbReference type="RefSeq" id="WP_012964967.1">
    <property type="nucleotide sequence ID" value="NC_013849.1"/>
</dbReference>
<keyword evidence="19" id="KW-1185">Reference proteome</keyword>
<evidence type="ECO:0000256" key="4">
    <source>
        <dbReference type="ARBA" id="ARBA00022496"/>
    </source>
</evidence>
<dbReference type="InterPro" id="IPR003373">
    <property type="entry name" value="Fe2_transport_prot-B"/>
</dbReference>
<reference evidence="18 19" key="2">
    <citation type="journal article" date="2011" name="Stand. Genomic Sci.">
        <title>Complete genome sequence of Ferroglobus placidus AEDII12DO.</title>
        <authorList>
            <person name="Anderson I."/>
            <person name="Risso C."/>
            <person name="Holmes D."/>
            <person name="Lucas S."/>
            <person name="Copeland A."/>
            <person name="Lapidus A."/>
            <person name="Cheng J.F."/>
            <person name="Bruce D."/>
            <person name="Goodwin L."/>
            <person name="Pitluck S."/>
            <person name="Saunders E."/>
            <person name="Brettin T."/>
            <person name="Detter J.C."/>
            <person name="Han C."/>
            <person name="Tapia R."/>
            <person name="Larimer F."/>
            <person name="Land M."/>
            <person name="Hauser L."/>
            <person name="Woyke T."/>
            <person name="Lovley D."/>
            <person name="Kyrpides N."/>
            <person name="Ivanova N."/>
        </authorList>
    </citation>
    <scope>NUCLEOTIDE SEQUENCE [LARGE SCALE GENOMIC DNA]</scope>
    <source>
        <strain evidence="19">DSM 10642 / AEDII12DO</strain>
    </source>
</reference>
<evidence type="ECO:0000256" key="5">
    <source>
        <dbReference type="ARBA" id="ARBA00022692"/>
    </source>
</evidence>
<feature type="transmembrane region" description="Helical" evidence="16">
    <location>
        <begin position="292"/>
        <end position="315"/>
    </location>
</feature>
<dbReference type="OrthoDB" id="85305at2157"/>
<dbReference type="Pfam" id="PF07670">
    <property type="entry name" value="Gate"/>
    <property type="match status" value="2"/>
</dbReference>
<dbReference type="Gene3D" id="1.10.287.1770">
    <property type="match status" value="1"/>
</dbReference>
<name>D3S2Y8_FERPA</name>
<evidence type="ECO:0000256" key="3">
    <source>
        <dbReference type="ARBA" id="ARBA00022475"/>
    </source>
</evidence>
<keyword evidence="7 16" id="KW-1133">Transmembrane helix</keyword>
<comment type="subcellular location">
    <subcellularLocation>
        <location evidence="1">Cell membrane</location>
        <topology evidence="1">Multi-pass membrane protein</topology>
    </subcellularLocation>
</comment>
<dbReference type="GO" id="GO:0015093">
    <property type="term" value="F:ferrous iron transmembrane transporter activity"/>
    <property type="evidence" value="ECO:0007669"/>
    <property type="project" value="UniProtKB-UniRule"/>
</dbReference>
<feature type="transmembrane region" description="Helical" evidence="16">
    <location>
        <begin position="515"/>
        <end position="534"/>
    </location>
</feature>
<protein>
    <recommendedName>
        <fullName evidence="12 13">Ferrous iron transport protein B</fullName>
    </recommendedName>
</protein>
<dbReference type="Gene3D" id="3.40.50.300">
    <property type="entry name" value="P-loop containing nucleotide triphosphate hydrolases"/>
    <property type="match status" value="1"/>
</dbReference>
<dbReference type="InterPro" id="IPR027417">
    <property type="entry name" value="P-loop_NTPase"/>
</dbReference>
<reference evidence="19" key="1">
    <citation type="submission" date="2010-02" db="EMBL/GenBank/DDBJ databases">
        <title>Complete sequence of Ferroglobus placidus DSM 10642.</title>
        <authorList>
            <consortium name="US DOE Joint Genome Institute"/>
            <person name="Lucas S."/>
            <person name="Copeland A."/>
            <person name="Lapidus A."/>
            <person name="Cheng J.-F."/>
            <person name="Bruce D."/>
            <person name="Goodwin L."/>
            <person name="Pitluck S."/>
            <person name="Saunders E."/>
            <person name="Brettin T."/>
            <person name="Detter J.C."/>
            <person name="Han C."/>
            <person name="Tapia R."/>
            <person name="Larimer F."/>
            <person name="Land M."/>
            <person name="Hauser L."/>
            <person name="Kyrpides N."/>
            <person name="Ivanova N."/>
            <person name="Holmes D."/>
            <person name="Lovley D."/>
            <person name="Kyrpides N."/>
            <person name="Anderson I.J."/>
            <person name="Woyke T."/>
        </authorList>
    </citation>
    <scope>NUCLEOTIDE SEQUENCE [LARGE SCALE GENOMIC DNA]</scope>
    <source>
        <strain evidence="19">DSM 10642 / AEDII12DO</strain>
    </source>
</reference>
<evidence type="ECO:0000256" key="1">
    <source>
        <dbReference type="ARBA" id="ARBA00004651"/>
    </source>
</evidence>
<evidence type="ECO:0000256" key="13">
    <source>
        <dbReference type="NCBIfam" id="TIGR00437"/>
    </source>
</evidence>
<dbReference type="Pfam" id="PF07664">
    <property type="entry name" value="FeoB_C"/>
    <property type="match status" value="1"/>
</dbReference>
<gene>
    <name evidence="18" type="ordered locus">Ferp_0446</name>
</gene>
<evidence type="ECO:0000256" key="6">
    <source>
        <dbReference type="ARBA" id="ARBA00022741"/>
    </source>
</evidence>
<proteinExistence type="predicted"/>
<feature type="binding site" evidence="14">
    <location>
        <begin position="55"/>
        <end position="58"/>
    </location>
    <ligand>
        <name>GTP</name>
        <dbReference type="ChEBI" id="CHEBI:37565"/>
        <label>1</label>
    </ligand>
</feature>
<dbReference type="GO" id="GO:0046872">
    <property type="term" value="F:metal ion binding"/>
    <property type="evidence" value="ECO:0007669"/>
    <property type="project" value="UniProtKB-KW"/>
</dbReference>
<feature type="transmembrane region" description="Helical" evidence="16">
    <location>
        <begin position="425"/>
        <end position="451"/>
    </location>
</feature>
<keyword evidence="6 14" id="KW-0547">Nucleotide-binding</keyword>
<dbReference type="InterPro" id="IPR050860">
    <property type="entry name" value="FeoB_GTPase"/>
</dbReference>
<dbReference type="HOGENOM" id="CLU_013350_3_0_2"/>
<keyword evidence="15" id="KW-0460">Magnesium</keyword>
<feature type="binding site" evidence="14">
    <location>
        <begin position="115"/>
        <end position="118"/>
    </location>
    <ligand>
        <name>GTP</name>
        <dbReference type="ChEBI" id="CHEBI:37565"/>
        <label>1</label>
    </ligand>
</feature>
<feature type="binding site" evidence="15">
    <location>
        <position position="21"/>
    </location>
    <ligand>
        <name>Mg(2+)</name>
        <dbReference type="ChEBI" id="CHEBI:18420"/>
        <label>2</label>
    </ligand>
</feature>
<keyword evidence="11 16" id="KW-0472">Membrane</keyword>
<keyword evidence="2" id="KW-0813">Transport</keyword>
<dbReference type="InterPro" id="IPR011640">
    <property type="entry name" value="Fe2_transport_prot_B_C"/>
</dbReference>
<feature type="binding site" evidence="15">
    <location>
        <position position="23"/>
    </location>
    <ligand>
        <name>Mg(2+)</name>
        <dbReference type="ChEBI" id="CHEBI:18420"/>
        <label>2</label>
    </ligand>
</feature>
<dbReference type="Pfam" id="PF02421">
    <property type="entry name" value="FeoB_N"/>
    <property type="match status" value="1"/>
</dbReference>
<organism evidence="18 19">
    <name type="scientific">Ferroglobus placidus (strain DSM 10642 / AEDII12DO)</name>
    <dbReference type="NCBI Taxonomy" id="589924"/>
    <lineage>
        <taxon>Archaea</taxon>
        <taxon>Methanobacteriati</taxon>
        <taxon>Methanobacteriota</taxon>
        <taxon>Archaeoglobi</taxon>
        <taxon>Archaeoglobales</taxon>
        <taxon>Archaeoglobaceae</taxon>
        <taxon>Ferroglobus</taxon>
    </lineage>
</organism>
<dbReference type="CDD" id="cd01879">
    <property type="entry name" value="FeoB"/>
    <property type="match status" value="1"/>
</dbReference>
<dbReference type="NCBIfam" id="TIGR00437">
    <property type="entry name" value="feoB"/>
    <property type="match status" value="1"/>
</dbReference>
<dbReference type="InterPro" id="IPR041069">
    <property type="entry name" value="FeoB_Cyto"/>
</dbReference>
<keyword evidence="3" id="KW-1003">Cell membrane</keyword>
<evidence type="ECO:0000256" key="11">
    <source>
        <dbReference type="ARBA" id="ARBA00023136"/>
    </source>
</evidence>
<dbReference type="GeneID" id="8777944"/>
<feature type="binding site" evidence="15">
    <location>
        <position position="20"/>
    </location>
    <ligand>
        <name>Mg(2+)</name>
        <dbReference type="ChEBI" id="CHEBI:18420"/>
        <label>2</label>
    </ligand>
</feature>
<feature type="binding site" evidence="14">
    <location>
        <begin position="34"/>
        <end position="38"/>
    </location>
    <ligand>
        <name>GTP</name>
        <dbReference type="ChEBI" id="CHEBI:37565"/>
        <label>1</label>
    </ligand>
</feature>
<dbReference type="FunFam" id="3.40.50.300:FF:000969">
    <property type="entry name" value="Ferrous iron transporter B"/>
    <property type="match status" value="1"/>
</dbReference>
<keyword evidence="4" id="KW-0410">Iron transport</keyword>
<dbReference type="Pfam" id="PF17910">
    <property type="entry name" value="FeoB_Cyto"/>
    <property type="match status" value="1"/>
</dbReference>
<feature type="transmembrane region" description="Helical" evidence="16">
    <location>
        <begin position="347"/>
        <end position="371"/>
    </location>
</feature>
<feature type="transmembrane region" description="Helical" evidence="16">
    <location>
        <begin position="457"/>
        <end position="477"/>
    </location>
</feature>
<dbReference type="SUPFAM" id="SSF52540">
    <property type="entry name" value="P-loop containing nucleoside triphosphate hydrolases"/>
    <property type="match status" value="1"/>
</dbReference>